<accession>W8VKK5</accession>
<dbReference type="AlphaFoldDB" id="W8VKK5"/>
<organism evidence="1">
    <name type="scientific">Lacerta agilis</name>
    <name type="common">Sand lizard</name>
    <dbReference type="NCBI Taxonomy" id="80427"/>
    <lineage>
        <taxon>Eukaryota</taxon>
        <taxon>Metazoa</taxon>
        <taxon>Chordata</taxon>
        <taxon>Craniata</taxon>
        <taxon>Vertebrata</taxon>
        <taxon>Euteleostomi</taxon>
        <taxon>Lepidosauria</taxon>
        <taxon>Squamata</taxon>
        <taxon>Bifurcata</taxon>
        <taxon>Unidentata</taxon>
        <taxon>Episquamata</taxon>
        <taxon>Laterata</taxon>
        <taxon>Lacertibaenia</taxon>
        <taxon>Lacertidae</taxon>
        <taxon>Lacerta</taxon>
    </lineage>
</organism>
<proteinExistence type="evidence at transcript level"/>
<dbReference type="EMBL" id="AB793730">
    <property type="protein sequence ID" value="BAO52522.1"/>
    <property type="molecule type" value="mRNA"/>
</dbReference>
<reference evidence="1" key="1">
    <citation type="journal article" date="2013" name="Chromosome Res.">
        <title>Karyotype evolution in monitor lizards: cross-species chromosome mapping of cDNA reveals highly conserved synteny and gene order in the Toxicofera clade.</title>
        <authorList>
            <person name="Srikulnath K."/>
            <person name="Uno Y."/>
            <person name="Nishida C."/>
            <person name="Matsuda Y."/>
        </authorList>
    </citation>
    <scope>NUCLEOTIDE SEQUENCE</scope>
    <source>
        <tissue evidence="1">Testis</tissue>
    </source>
</reference>
<protein>
    <submittedName>
        <fullName evidence="1">Importin 5</fullName>
    </submittedName>
</protein>
<sequence>KRGDPCTKRLAKRSSAKCRLLEVLWTECISQLSAEQQAAIQELLNSA</sequence>
<feature type="non-terminal residue" evidence="1">
    <location>
        <position position="1"/>
    </location>
</feature>
<name>W8VKK5_LACAG</name>
<gene>
    <name evidence="1" type="primary">IPO5</name>
</gene>
<evidence type="ECO:0000313" key="1">
    <source>
        <dbReference type="EMBL" id="BAO52522.1"/>
    </source>
</evidence>